<evidence type="ECO:0000256" key="5">
    <source>
        <dbReference type="ARBA" id="ARBA00023163"/>
    </source>
</evidence>
<organism evidence="11 13">
    <name type="scientific">Mucilaginibacter lappiensis</name>
    <dbReference type="NCBI Taxonomy" id="354630"/>
    <lineage>
        <taxon>Bacteria</taxon>
        <taxon>Pseudomonadati</taxon>
        <taxon>Bacteroidota</taxon>
        <taxon>Sphingobacteriia</taxon>
        <taxon>Sphingobacteriales</taxon>
        <taxon>Sphingobacteriaceae</taxon>
        <taxon>Mucilaginibacter</taxon>
    </lineage>
</organism>
<dbReference type="InterPro" id="IPR001789">
    <property type="entry name" value="Sig_transdc_resp-reg_receiver"/>
</dbReference>
<dbReference type="SMART" id="SM00448">
    <property type="entry name" value="REC"/>
    <property type="match status" value="1"/>
</dbReference>
<keyword evidence="12" id="KW-1185">Reference proteome</keyword>
<dbReference type="SMART" id="SM00862">
    <property type="entry name" value="Trans_reg_C"/>
    <property type="match status" value="1"/>
</dbReference>
<dbReference type="InterPro" id="IPR039420">
    <property type="entry name" value="WalR-like"/>
</dbReference>
<dbReference type="EMBL" id="JACHCB010000001">
    <property type="protein sequence ID" value="MBB6108006.1"/>
    <property type="molecule type" value="Genomic_DNA"/>
</dbReference>
<dbReference type="Pfam" id="PF00486">
    <property type="entry name" value="Trans_reg_C"/>
    <property type="match status" value="1"/>
</dbReference>
<sequence>MNKKQVLKILVIEDEQSLRENITNYLNVDGNICESCGALNPALQKLSDYDYDCVLLDIGLPDGEGFGVLEYLRTNHKNEAVLIISARNSLDDKLKGLNVGADDYLTKPFHLAELKARLAAVYRRKALNTNNKLLFNEIAIDLLGRTVEVNETAIILTRKEYDMLLYFIANKGKVISKNAIAEHLWGDEMDMHDNFDFIYTHIKNLRRKLLDAGGKDYLTSIYGLGYKFTG</sequence>
<dbReference type="CDD" id="cd00383">
    <property type="entry name" value="trans_reg_C"/>
    <property type="match status" value="1"/>
</dbReference>
<evidence type="ECO:0000259" key="8">
    <source>
        <dbReference type="PROSITE" id="PS50110"/>
    </source>
</evidence>
<dbReference type="AlphaFoldDB" id="A0A841J6E6"/>
<dbReference type="EMBL" id="JACHCA010000001">
    <property type="protein sequence ID" value="MBB6125922.1"/>
    <property type="molecule type" value="Genomic_DNA"/>
</dbReference>
<protein>
    <submittedName>
        <fullName evidence="11">DNA-binding response OmpR family regulator</fullName>
    </submittedName>
</protein>
<dbReference type="Gene3D" id="1.10.10.10">
    <property type="entry name" value="Winged helix-like DNA-binding domain superfamily/Winged helix DNA-binding domain"/>
    <property type="match status" value="1"/>
</dbReference>
<dbReference type="Proteomes" id="UP000541583">
    <property type="component" value="Unassembled WGS sequence"/>
</dbReference>
<keyword evidence="5" id="KW-0804">Transcription</keyword>
<keyword evidence="3" id="KW-0805">Transcription regulation</keyword>
<feature type="DNA-binding region" description="OmpR/PhoB-type" evidence="7">
    <location>
        <begin position="130"/>
        <end position="230"/>
    </location>
</feature>
<dbReference type="SUPFAM" id="SSF52172">
    <property type="entry name" value="CheY-like"/>
    <property type="match status" value="1"/>
</dbReference>
<dbReference type="GO" id="GO:0032993">
    <property type="term" value="C:protein-DNA complex"/>
    <property type="evidence" value="ECO:0007669"/>
    <property type="project" value="TreeGrafter"/>
</dbReference>
<dbReference type="GO" id="GO:0005829">
    <property type="term" value="C:cytosol"/>
    <property type="evidence" value="ECO:0007669"/>
    <property type="project" value="TreeGrafter"/>
</dbReference>
<gene>
    <name evidence="11" type="ORF">HDF22_000023</name>
    <name evidence="10" type="ORF">HDF23_000736</name>
</gene>
<dbReference type="Pfam" id="PF00072">
    <property type="entry name" value="Response_reg"/>
    <property type="match status" value="1"/>
</dbReference>
<feature type="modified residue" description="4-aspartylphosphate" evidence="6">
    <location>
        <position position="57"/>
    </location>
</feature>
<dbReference type="InterPro" id="IPR036388">
    <property type="entry name" value="WH-like_DNA-bd_sf"/>
</dbReference>
<evidence type="ECO:0000313" key="13">
    <source>
        <dbReference type="Proteomes" id="UP000548326"/>
    </source>
</evidence>
<dbReference type="Proteomes" id="UP000548326">
    <property type="component" value="Unassembled WGS sequence"/>
</dbReference>
<dbReference type="PROSITE" id="PS51755">
    <property type="entry name" value="OMPR_PHOB"/>
    <property type="match status" value="1"/>
</dbReference>
<keyword evidence="4 7" id="KW-0238">DNA-binding</keyword>
<evidence type="ECO:0000313" key="10">
    <source>
        <dbReference type="EMBL" id="MBB6108006.1"/>
    </source>
</evidence>
<dbReference type="InterPro" id="IPR011006">
    <property type="entry name" value="CheY-like_superfamily"/>
</dbReference>
<evidence type="ECO:0000313" key="11">
    <source>
        <dbReference type="EMBL" id="MBB6125922.1"/>
    </source>
</evidence>
<evidence type="ECO:0000256" key="4">
    <source>
        <dbReference type="ARBA" id="ARBA00023125"/>
    </source>
</evidence>
<feature type="domain" description="Response regulatory" evidence="8">
    <location>
        <begin position="8"/>
        <end position="122"/>
    </location>
</feature>
<name>A0A841J6E6_9SPHI</name>
<keyword evidence="1 6" id="KW-0597">Phosphoprotein</keyword>
<evidence type="ECO:0000259" key="9">
    <source>
        <dbReference type="PROSITE" id="PS51755"/>
    </source>
</evidence>
<dbReference type="GO" id="GO:0000976">
    <property type="term" value="F:transcription cis-regulatory region binding"/>
    <property type="evidence" value="ECO:0007669"/>
    <property type="project" value="TreeGrafter"/>
</dbReference>
<dbReference type="PROSITE" id="PS50110">
    <property type="entry name" value="RESPONSE_REGULATORY"/>
    <property type="match status" value="1"/>
</dbReference>
<accession>A0A841J6E6</accession>
<comment type="caution">
    <text evidence="11">The sequence shown here is derived from an EMBL/GenBank/DDBJ whole genome shotgun (WGS) entry which is preliminary data.</text>
</comment>
<proteinExistence type="predicted"/>
<keyword evidence="2" id="KW-0902">Two-component regulatory system</keyword>
<evidence type="ECO:0000313" key="12">
    <source>
        <dbReference type="Proteomes" id="UP000541583"/>
    </source>
</evidence>
<dbReference type="GO" id="GO:0000156">
    <property type="term" value="F:phosphorelay response regulator activity"/>
    <property type="evidence" value="ECO:0007669"/>
    <property type="project" value="TreeGrafter"/>
</dbReference>
<reference evidence="12 13" key="1">
    <citation type="submission" date="2020-08" db="EMBL/GenBank/DDBJ databases">
        <title>Genomic Encyclopedia of Type Strains, Phase IV (KMG-V): Genome sequencing to study the core and pangenomes of soil and plant-associated prokaryotes.</title>
        <authorList>
            <person name="Whitman W."/>
        </authorList>
    </citation>
    <scope>NUCLEOTIDE SEQUENCE [LARGE SCALE GENOMIC DNA]</scope>
    <source>
        <strain evidence="10 12">ANJLi2</strain>
        <strain evidence="11 13">MP601</strain>
    </source>
</reference>
<evidence type="ECO:0000256" key="7">
    <source>
        <dbReference type="PROSITE-ProRule" id="PRU01091"/>
    </source>
</evidence>
<evidence type="ECO:0000256" key="3">
    <source>
        <dbReference type="ARBA" id="ARBA00023015"/>
    </source>
</evidence>
<dbReference type="Gene3D" id="6.10.250.690">
    <property type="match status" value="1"/>
</dbReference>
<dbReference type="Gene3D" id="3.40.50.2300">
    <property type="match status" value="1"/>
</dbReference>
<evidence type="ECO:0000256" key="1">
    <source>
        <dbReference type="ARBA" id="ARBA00022553"/>
    </source>
</evidence>
<evidence type="ECO:0000256" key="2">
    <source>
        <dbReference type="ARBA" id="ARBA00023012"/>
    </source>
</evidence>
<evidence type="ECO:0000256" key="6">
    <source>
        <dbReference type="PROSITE-ProRule" id="PRU00169"/>
    </source>
</evidence>
<dbReference type="PANTHER" id="PTHR48111">
    <property type="entry name" value="REGULATOR OF RPOS"/>
    <property type="match status" value="1"/>
</dbReference>
<dbReference type="InterPro" id="IPR001867">
    <property type="entry name" value="OmpR/PhoB-type_DNA-bd"/>
</dbReference>
<dbReference type="PANTHER" id="PTHR48111:SF22">
    <property type="entry name" value="REGULATOR OF RPOS"/>
    <property type="match status" value="1"/>
</dbReference>
<dbReference type="GO" id="GO:0006355">
    <property type="term" value="P:regulation of DNA-templated transcription"/>
    <property type="evidence" value="ECO:0007669"/>
    <property type="project" value="InterPro"/>
</dbReference>
<feature type="domain" description="OmpR/PhoB-type" evidence="9">
    <location>
        <begin position="130"/>
        <end position="230"/>
    </location>
</feature>